<feature type="transmembrane region" description="Helical" evidence="7">
    <location>
        <begin position="876"/>
        <end position="898"/>
    </location>
</feature>
<dbReference type="PANTHER" id="PTHR33406:SF6">
    <property type="entry name" value="MEMBRANE PROTEIN YDGH-RELATED"/>
    <property type="match status" value="1"/>
</dbReference>
<feature type="transmembrane region" description="Helical" evidence="7">
    <location>
        <begin position="271"/>
        <end position="295"/>
    </location>
</feature>
<sequence>MVRVFSLPIVLAWVFLAVVLGTFVPSLGEVAATRSVPLSPLNAPSYQAMLNIGKVFEQYDSDSTAMVVLEGEDHLGDAAHQFYDEIIAKLEADREHVQNVQDFWGDPLTAAGAQSVDGKSAYVQIFLNGSQGTSESHESVAAVRDIVASLTPPPGITAHVAGNTVLNADTSVAGHQSMATMELVSVAIIIMMLLTIYRSVVTMLVSMVVIGLGLFAAMGVTAAAGNLNIIGLTPYAVSMVTMLSLAAITDYVIFLWGRYQEERSKGLEPEAAFYIAYSGVSHVILGSGLTIVGALLCLNMTTLPYFQTMGLPCAIALLVVIAAALTLAPAVLTVASRFGLLDARQNLSTRGWRKVGTSTVRWPIPIILLTGMVAVVGFVSLLTYEPQYNDQNFTPSDMPANLAMDVADRHFSQARMNPELLMLEADHDLRTPSDMLVIEKVAKNVFRMRGIDRVQTITRPLGAPIEHSSIPFLLGAQNAGTLQAAKFNNDNSAQLLEQADEMAKTAASLERMYTIMKETSETTHSMAGRTHEMADTTDQLRDRLAEFDDFWRPMRNYFYWEPHCFDIPICWSLRSIFDSLDGVDQLAQQIQGLTIDIDRLDELMPQMLPVLRENIESMNRMRDMMIATHSTMAGTQAQQQELAKGATEIGLYFDQAKNDDFFYLPPDVFDNPDFQRGIKMFMSPDHKAVRMIITHQGDPASVQGIAHVRDLKDVVADALKGTPLASAKVSLAGTASLYSDMQDGVTIDLMVALIASLILIFAIMLIITRSVVAALVIVGTVAASLGIACGLSVLFWQDILGLGVQWIVLPLSMVILLAVGSDYNLLLVSRLKEEIPAGLNTGIIRGVGATGRVVTAAGLVFAFTMMAMLVSDLRVVGQLGMTIGIGLVIDTLMVRAFMTPSIAAALGRWFWWPLDTYKITGHRGR</sequence>
<evidence type="ECO:0000256" key="4">
    <source>
        <dbReference type="ARBA" id="ARBA00022692"/>
    </source>
</evidence>
<dbReference type="Proteomes" id="UP000009224">
    <property type="component" value="Chromosome"/>
</dbReference>
<dbReference type="InterPro" id="IPR004707">
    <property type="entry name" value="MmpL_fam"/>
</dbReference>
<dbReference type="eggNOG" id="COG2409">
    <property type="taxonomic scope" value="Bacteria"/>
</dbReference>
<feature type="transmembrane region" description="Helical" evidence="7">
    <location>
        <begin position="178"/>
        <end position="197"/>
    </location>
</feature>
<evidence type="ECO:0000313" key="10">
    <source>
        <dbReference type="Proteomes" id="UP000009224"/>
    </source>
</evidence>
<dbReference type="AlphaFoldDB" id="F5YS47"/>
<protein>
    <submittedName>
        <fullName evidence="9">Transmembrane transport protein MmpL5_2</fullName>
    </submittedName>
</protein>
<gene>
    <name evidence="9" type="primary">mmpL5_2</name>
    <name evidence="9" type="ordered locus">JDM601_2007</name>
</gene>
<evidence type="ECO:0000256" key="1">
    <source>
        <dbReference type="ARBA" id="ARBA00004651"/>
    </source>
</evidence>
<feature type="transmembrane region" description="Helical" evidence="7">
    <location>
        <begin position="315"/>
        <end position="341"/>
    </location>
</feature>
<keyword evidence="4 7" id="KW-0812">Transmembrane</keyword>
<reference evidence="9 10" key="1">
    <citation type="journal article" date="2011" name="J. Bacteriol.">
        <title>Complete genome sequence of a novel clinical isolate, the nontuberculous Mycobacterium strain JDM601.</title>
        <authorList>
            <person name="Zhang Z.Y."/>
            <person name="Sun Z.Q."/>
            <person name="Wang Z.L."/>
            <person name="Wen Z.L."/>
            <person name="Sun Q.W."/>
            <person name="Zhu Z.Q."/>
            <person name="Song Y.Z."/>
            <person name="Zhao J.W."/>
            <person name="Wang H.H."/>
            <person name="Zhang S.L."/>
            <person name="Guo X.K."/>
        </authorList>
    </citation>
    <scope>NUCLEOTIDE SEQUENCE [LARGE SCALE GENOMIC DNA]</scope>
    <source>
        <strain evidence="9 10">JDM601</strain>
    </source>
</reference>
<dbReference type="NCBIfam" id="TIGR00833">
    <property type="entry name" value="actII"/>
    <property type="match status" value="1"/>
</dbReference>
<keyword evidence="10" id="KW-1185">Reference proteome</keyword>
<evidence type="ECO:0000256" key="6">
    <source>
        <dbReference type="ARBA" id="ARBA00023136"/>
    </source>
</evidence>
<dbReference type="InterPro" id="IPR050545">
    <property type="entry name" value="Mycobact_MmpL"/>
</dbReference>
<dbReference type="KEGG" id="mjd:JDM601_2007"/>
<keyword evidence="5 7" id="KW-1133">Transmembrane helix</keyword>
<dbReference type="PANTHER" id="PTHR33406">
    <property type="entry name" value="MEMBRANE PROTEIN MJ1562-RELATED"/>
    <property type="match status" value="1"/>
</dbReference>
<dbReference type="InterPro" id="IPR004869">
    <property type="entry name" value="MMPL_dom"/>
</dbReference>
<feature type="transmembrane region" description="Helical" evidence="7">
    <location>
        <begin position="774"/>
        <end position="795"/>
    </location>
</feature>
<dbReference type="EMBL" id="CP002329">
    <property type="protein sequence ID" value="AEF36007.1"/>
    <property type="molecule type" value="Genomic_DNA"/>
</dbReference>
<accession>F5YS47</accession>
<keyword evidence="6 7" id="KW-0472">Membrane</keyword>
<evidence type="ECO:0000259" key="8">
    <source>
        <dbReference type="Pfam" id="PF03176"/>
    </source>
</evidence>
<feature type="domain" description="Membrane transport protein MMPL" evidence="8">
    <location>
        <begin position="38"/>
        <end position="366"/>
    </location>
</feature>
<proteinExistence type="inferred from homology"/>
<evidence type="ECO:0000256" key="3">
    <source>
        <dbReference type="ARBA" id="ARBA00022475"/>
    </source>
</evidence>
<evidence type="ECO:0000256" key="5">
    <source>
        <dbReference type="ARBA" id="ARBA00022989"/>
    </source>
</evidence>
<feature type="transmembrane region" description="Helical" evidence="7">
    <location>
        <begin position="749"/>
        <end position="767"/>
    </location>
</feature>
<evidence type="ECO:0000256" key="2">
    <source>
        <dbReference type="ARBA" id="ARBA00010157"/>
    </source>
</evidence>
<comment type="subcellular location">
    <subcellularLocation>
        <location evidence="1">Cell membrane</location>
        <topology evidence="1">Multi-pass membrane protein</topology>
    </subcellularLocation>
</comment>
<feature type="domain" description="Membrane transport protein MMPL" evidence="8">
    <location>
        <begin position="588"/>
        <end position="913"/>
    </location>
</feature>
<evidence type="ECO:0000313" key="9">
    <source>
        <dbReference type="EMBL" id="AEF36007.1"/>
    </source>
</evidence>
<dbReference type="SUPFAM" id="SSF82866">
    <property type="entry name" value="Multidrug efflux transporter AcrB transmembrane domain"/>
    <property type="match status" value="2"/>
</dbReference>
<keyword evidence="3" id="KW-1003">Cell membrane</keyword>
<organism evidence="9 10">
    <name type="scientific">Mycolicibacter sinensis (strain JDM601)</name>
    <name type="common">Mycobacterium sinense</name>
    <dbReference type="NCBI Taxonomy" id="875328"/>
    <lineage>
        <taxon>Bacteria</taxon>
        <taxon>Bacillati</taxon>
        <taxon>Actinomycetota</taxon>
        <taxon>Actinomycetes</taxon>
        <taxon>Mycobacteriales</taxon>
        <taxon>Mycobacteriaceae</taxon>
        <taxon>Mycolicibacter</taxon>
    </lineage>
</organism>
<name>F5YS47_MYCSD</name>
<evidence type="ECO:0000256" key="7">
    <source>
        <dbReference type="SAM" id="Phobius"/>
    </source>
</evidence>
<dbReference type="STRING" id="875328.JDM601_2007"/>
<dbReference type="Gene3D" id="1.20.1640.10">
    <property type="entry name" value="Multidrug efflux transporter AcrB transmembrane domain"/>
    <property type="match status" value="2"/>
</dbReference>
<feature type="transmembrane region" description="Helical" evidence="7">
    <location>
        <begin position="849"/>
        <end position="870"/>
    </location>
</feature>
<dbReference type="GO" id="GO:0005886">
    <property type="term" value="C:plasma membrane"/>
    <property type="evidence" value="ECO:0007669"/>
    <property type="project" value="UniProtKB-SubCell"/>
</dbReference>
<dbReference type="HOGENOM" id="CLU_005108_3_2_11"/>
<dbReference type="Pfam" id="PF03176">
    <property type="entry name" value="MMPL"/>
    <property type="match status" value="2"/>
</dbReference>
<feature type="transmembrane region" description="Helical" evidence="7">
    <location>
        <begin position="204"/>
        <end position="224"/>
    </location>
</feature>
<feature type="transmembrane region" description="Helical" evidence="7">
    <location>
        <begin position="236"/>
        <end position="259"/>
    </location>
</feature>
<comment type="similarity">
    <text evidence="2">Belongs to the resistance-nodulation-cell division (RND) (TC 2.A.6) family. MmpL subfamily.</text>
</comment>
<feature type="transmembrane region" description="Helical" evidence="7">
    <location>
        <begin position="807"/>
        <end position="828"/>
    </location>
</feature>
<feature type="transmembrane region" description="Helical" evidence="7">
    <location>
        <begin position="362"/>
        <end position="384"/>
    </location>
</feature>